<evidence type="ECO:0000313" key="3">
    <source>
        <dbReference type="Proteomes" id="UP000315522"/>
    </source>
</evidence>
<sequence>MSTSAAKEFPPEKIRSIAAEVASLLKERKESVCVAETVCFWPLLHSLYPKAEKASMDLLTLGLAGCTPGASGIYKGGLTLYTLESRIAFAGWTQETITSYRGPTTDIVAGLATNVRPKLGATYCVSESGTAGPTGGDTPNRTPGYVALAVATESGTYTKELSTGHGGDREANMIQFAVEGLGLLRDVIKGDAKL</sequence>
<dbReference type="Proteomes" id="UP000315522">
    <property type="component" value="Unassembled WGS sequence"/>
</dbReference>
<evidence type="ECO:0000259" key="1">
    <source>
        <dbReference type="Pfam" id="PF02464"/>
    </source>
</evidence>
<reference evidence="2 3" key="1">
    <citation type="submission" date="2018-05" db="EMBL/GenBank/DDBJ databases">
        <title>Genome sequencing and assembly of the regulated plant pathogen Lachnellula willkommii and related sister species for the development of diagnostic species identification markers.</title>
        <authorList>
            <person name="Giroux E."/>
            <person name="Bilodeau G."/>
        </authorList>
    </citation>
    <scope>NUCLEOTIDE SEQUENCE [LARGE SCALE GENOMIC DNA]</scope>
    <source>
        <strain evidence="2 3">CBS 172.35</strain>
    </source>
</reference>
<dbReference type="InterPro" id="IPR036653">
    <property type="entry name" value="CinA-like_C"/>
</dbReference>
<proteinExistence type="predicted"/>
<keyword evidence="3" id="KW-1185">Reference proteome</keyword>
<comment type="caution">
    <text evidence="2">The sequence shown here is derived from an EMBL/GenBank/DDBJ whole genome shotgun (WGS) entry which is preliminary data.</text>
</comment>
<dbReference type="SUPFAM" id="SSF142433">
    <property type="entry name" value="CinA-like"/>
    <property type="match status" value="1"/>
</dbReference>
<dbReference type="InterPro" id="IPR008136">
    <property type="entry name" value="CinA_C"/>
</dbReference>
<dbReference type="AlphaFoldDB" id="A0A559M2S3"/>
<dbReference type="Gene3D" id="3.90.950.20">
    <property type="entry name" value="CinA-like"/>
    <property type="match status" value="1"/>
</dbReference>
<gene>
    <name evidence="2" type="ORF">LAWI1_G005804</name>
</gene>
<name>A0A559M2S3_9HELO</name>
<feature type="domain" description="CinA C-terminal" evidence="1">
    <location>
        <begin position="67"/>
        <end position="187"/>
    </location>
</feature>
<dbReference type="EMBL" id="QGML01002643">
    <property type="protein sequence ID" value="TVY87215.1"/>
    <property type="molecule type" value="Genomic_DNA"/>
</dbReference>
<organism evidence="2 3">
    <name type="scientific">Lachnellula willkommii</name>
    <dbReference type="NCBI Taxonomy" id="215461"/>
    <lineage>
        <taxon>Eukaryota</taxon>
        <taxon>Fungi</taxon>
        <taxon>Dikarya</taxon>
        <taxon>Ascomycota</taxon>
        <taxon>Pezizomycotina</taxon>
        <taxon>Leotiomycetes</taxon>
        <taxon>Helotiales</taxon>
        <taxon>Lachnaceae</taxon>
        <taxon>Lachnellula</taxon>
    </lineage>
</organism>
<dbReference type="Pfam" id="PF02464">
    <property type="entry name" value="CinA"/>
    <property type="match status" value="1"/>
</dbReference>
<accession>A0A559M2S3</accession>
<protein>
    <submittedName>
        <fullName evidence="2">CinA-like protein</fullName>
    </submittedName>
</protein>
<evidence type="ECO:0000313" key="2">
    <source>
        <dbReference type="EMBL" id="TVY87215.1"/>
    </source>
</evidence>